<evidence type="ECO:0000256" key="6">
    <source>
        <dbReference type="SAM" id="MobiDB-lite"/>
    </source>
</evidence>
<evidence type="ECO:0000259" key="8">
    <source>
        <dbReference type="Pfam" id="PF20684"/>
    </source>
</evidence>
<keyword evidence="2 7" id="KW-0812">Transmembrane</keyword>
<gene>
    <name evidence="9" type="ORF">TCE0_060r19237</name>
</gene>
<protein>
    <recommendedName>
        <fullName evidence="8">Rhodopsin domain-containing protein</fullName>
    </recommendedName>
</protein>
<evidence type="ECO:0000313" key="10">
    <source>
        <dbReference type="Proteomes" id="UP000053095"/>
    </source>
</evidence>
<keyword evidence="4 7" id="KW-0472">Membrane</keyword>
<evidence type="ECO:0000256" key="2">
    <source>
        <dbReference type="ARBA" id="ARBA00022692"/>
    </source>
</evidence>
<comment type="caution">
    <text evidence="9">The sequence shown here is derived from an EMBL/GenBank/DDBJ whole genome shotgun (WGS) entry which is preliminary data.</text>
</comment>
<feature type="transmembrane region" description="Helical" evidence="7">
    <location>
        <begin position="12"/>
        <end position="35"/>
    </location>
</feature>
<dbReference type="AlphaFoldDB" id="A0A6V8HPL2"/>
<evidence type="ECO:0000256" key="1">
    <source>
        <dbReference type="ARBA" id="ARBA00004141"/>
    </source>
</evidence>
<feature type="transmembrane region" description="Helical" evidence="7">
    <location>
        <begin position="90"/>
        <end position="114"/>
    </location>
</feature>
<evidence type="ECO:0000256" key="4">
    <source>
        <dbReference type="ARBA" id="ARBA00023136"/>
    </source>
</evidence>
<organism evidence="9 10">
    <name type="scientific">Talaromyces pinophilus</name>
    <name type="common">Penicillium pinophilum</name>
    <dbReference type="NCBI Taxonomy" id="128442"/>
    <lineage>
        <taxon>Eukaryota</taxon>
        <taxon>Fungi</taxon>
        <taxon>Dikarya</taxon>
        <taxon>Ascomycota</taxon>
        <taxon>Pezizomycotina</taxon>
        <taxon>Eurotiomycetes</taxon>
        <taxon>Eurotiomycetidae</taxon>
        <taxon>Eurotiales</taxon>
        <taxon>Trichocomaceae</taxon>
        <taxon>Talaromyces</taxon>
        <taxon>Talaromyces sect. Talaromyces</taxon>
    </lineage>
</organism>
<dbReference type="InterPro" id="IPR049326">
    <property type="entry name" value="Rhodopsin_dom_fungi"/>
</dbReference>
<dbReference type="InterPro" id="IPR052337">
    <property type="entry name" value="SAT4-like"/>
</dbReference>
<accession>A0A6V8HPL2</accession>
<evidence type="ECO:0000256" key="7">
    <source>
        <dbReference type="SAM" id="Phobius"/>
    </source>
</evidence>
<comment type="subcellular location">
    <subcellularLocation>
        <location evidence="1">Membrane</location>
        <topology evidence="1">Multi-pass membrane protein</topology>
    </subcellularLocation>
</comment>
<feature type="transmembrane region" description="Helical" evidence="7">
    <location>
        <begin position="178"/>
        <end position="197"/>
    </location>
</feature>
<dbReference type="Proteomes" id="UP000053095">
    <property type="component" value="Unassembled WGS sequence"/>
</dbReference>
<keyword evidence="3 7" id="KW-1133">Transmembrane helix</keyword>
<feature type="domain" description="Rhodopsin" evidence="8">
    <location>
        <begin position="32"/>
        <end position="271"/>
    </location>
</feature>
<dbReference type="PANTHER" id="PTHR33048">
    <property type="entry name" value="PTH11-LIKE INTEGRAL MEMBRANE PROTEIN (AFU_ORTHOLOGUE AFUA_5G11245)"/>
    <property type="match status" value="1"/>
</dbReference>
<evidence type="ECO:0000256" key="3">
    <source>
        <dbReference type="ARBA" id="ARBA00022989"/>
    </source>
</evidence>
<dbReference type="Pfam" id="PF20684">
    <property type="entry name" value="Fung_rhodopsin"/>
    <property type="match status" value="1"/>
</dbReference>
<sequence>MATDQPTSGLQNLGIAIEIIFPALALICVCFRIYHRLKNRNHGWDDALIVVAMALSIALAVGSIKVMKLLYIGIHYWNIPKNYDPTPGLIWIYIVGAVYNPILAIVKLSVLVFLLRLASTKNEVRYSVWIVAGFNVAEMIAVFLVVIFQCNPIAANWDPALAATAKCVNQSAFGLTTGGLTILTDLFTLAIPIYVFVTLQIHRKTKIALIGVFLLGFGVTVVSIVRLYFLQKQFVDKDPDANYSLGFCVSSIECNLAIITACGPSLWPLVRTWIPWSFTGAYRNYNNNRNHNGDVELTRSANQAQSGNSATPMNLGSRFSQKETLDARGGSNGRRKTFGLTSRPDESDEEVLMYDNAGIMRTTEYSVREEQKNPSFSARQTDAY</sequence>
<feature type="transmembrane region" description="Helical" evidence="7">
    <location>
        <begin position="126"/>
        <end position="148"/>
    </location>
</feature>
<dbReference type="PANTHER" id="PTHR33048:SF108">
    <property type="entry name" value="INTEGRAL MEMBRANE PROTEIN"/>
    <property type="match status" value="1"/>
</dbReference>
<proteinExistence type="inferred from homology"/>
<reference evidence="10" key="1">
    <citation type="journal article" date="2015" name="Genome Announc.">
        <title>Draft genome sequence of Talaromyces cellulolyticus strain Y-94, a source of lignocellulosic biomass-degrading enzymes.</title>
        <authorList>
            <person name="Fujii T."/>
            <person name="Koike H."/>
            <person name="Sawayama S."/>
            <person name="Yano S."/>
            <person name="Inoue H."/>
        </authorList>
    </citation>
    <scope>NUCLEOTIDE SEQUENCE [LARGE SCALE GENOMIC DNA]</scope>
    <source>
        <strain evidence="10">Y-94</strain>
    </source>
</reference>
<evidence type="ECO:0000256" key="5">
    <source>
        <dbReference type="ARBA" id="ARBA00038359"/>
    </source>
</evidence>
<feature type="transmembrane region" description="Helical" evidence="7">
    <location>
        <begin position="209"/>
        <end position="229"/>
    </location>
</feature>
<evidence type="ECO:0000313" key="9">
    <source>
        <dbReference type="EMBL" id="GAM43984.1"/>
    </source>
</evidence>
<name>A0A6V8HPL2_TALPI</name>
<comment type="similarity">
    <text evidence="5">Belongs to the SAT4 family.</text>
</comment>
<keyword evidence="10" id="KW-1185">Reference proteome</keyword>
<feature type="transmembrane region" description="Helical" evidence="7">
    <location>
        <begin position="47"/>
        <end position="70"/>
    </location>
</feature>
<dbReference type="EMBL" id="DF933856">
    <property type="protein sequence ID" value="GAM43984.1"/>
    <property type="molecule type" value="Genomic_DNA"/>
</dbReference>
<feature type="region of interest" description="Disordered" evidence="6">
    <location>
        <begin position="324"/>
        <end position="347"/>
    </location>
</feature>
<dbReference type="GO" id="GO:0016020">
    <property type="term" value="C:membrane"/>
    <property type="evidence" value="ECO:0007669"/>
    <property type="project" value="UniProtKB-SubCell"/>
</dbReference>